<accession>A0A1E3NZU4</accession>
<reference evidence="8 9" key="1">
    <citation type="journal article" date="2016" name="Proc. Natl. Acad. Sci. U.S.A.">
        <title>Comparative genomics of biotechnologically important yeasts.</title>
        <authorList>
            <person name="Riley R."/>
            <person name="Haridas S."/>
            <person name="Wolfe K.H."/>
            <person name="Lopes M.R."/>
            <person name="Hittinger C.T."/>
            <person name="Goeker M."/>
            <person name="Salamov A.A."/>
            <person name="Wisecaver J.H."/>
            <person name="Long T.M."/>
            <person name="Calvey C.H."/>
            <person name="Aerts A.L."/>
            <person name="Barry K.W."/>
            <person name="Choi C."/>
            <person name="Clum A."/>
            <person name="Coughlan A.Y."/>
            <person name="Deshpande S."/>
            <person name="Douglass A.P."/>
            <person name="Hanson S.J."/>
            <person name="Klenk H.-P."/>
            <person name="LaButti K.M."/>
            <person name="Lapidus A."/>
            <person name="Lindquist E.A."/>
            <person name="Lipzen A.M."/>
            <person name="Meier-Kolthoff J.P."/>
            <person name="Ohm R.A."/>
            <person name="Otillar R.P."/>
            <person name="Pangilinan J.L."/>
            <person name="Peng Y."/>
            <person name="Rokas A."/>
            <person name="Rosa C.A."/>
            <person name="Scheuner C."/>
            <person name="Sibirny A.A."/>
            <person name="Slot J.C."/>
            <person name="Stielow J.B."/>
            <person name="Sun H."/>
            <person name="Kurtzman C.P."/>
            <person name="Blackwell M."/>
            <person name="Grigoriev I.V."/>
            <person name="Jeffries T.W."/>
        </authorList>
    </citation>
    <scope>NUCLEOTIDE SEQUENCE [LARGE SCALE GENOMIC DNA]</scope>
    <source>
        <strain evidence="9">ATCC 58044 / CBS 1984 / NCYC 433 / NRRL Y-366-8</strain>
    </source>
</reference>
<dbReference type="EMBL" id="KV454212">
    <property type="protein sequence ID" value="ODQ58534.1"/>
    <property type="molecule type" value="Genomic_DNA"/>
</dbReference>
<keyword evidence="3 6" id="KW-1133">Transmembrane helix</keyword>
<dbReference type="RefSeq" id="XP_019037741.1">
    <property type="nucleotide sequence ID" value="XM_019184206.1"/>
</dbReference>
<dbReference type="InterPro" id="IPR036259">
    <property type="entry name" value="MFS_trans_sf"/>
</dbReference>
<feature type="domain" description="Major facilitator superfamily (MFS) profile" evidence="7">
    <location>
        <begin position="66"/>
        <end position="508"/>
    </location>
</feature>
<evidence type="ECO:0000256" key="2">
    <source>
        <dbReference type="ARBA" id="ARBA00022692"/>
    </source>
</evidence>
<feature type="transmembrane region" description="Helical" evidence="6">
    <location>
        <begin position="156"/>
        <end position="181"/>
    </location>
</feature>
<feature type="transmembrane region" description="Helical" evidence="6">
    <location>
        <begin position="68"/>
        <end position="89"/>
    </location>
</feature>
<feature type="region of interest" description="Disordered" evidence="5">
    <location>
        <begin position="1"/>
        <end position="25"/>
    </location>
</feature>
<gene>
    <name evidence="8" type="ORF">WICANDRAFT_70447</name>
</gene>
<dbReference type="GO" id="GO:0022857">
    <property type="term" value="F:transmembrane transporter activity"/>
    <property type="evidence" value="ECO:0007669"/>
    <property type="project" value="InterPro"/>
</dbReference>
<proteinExistence type="predicted"/>
<evidence type="ECO:0000313" key="9">
    <source>
        <dbReference type="Proteomes" id="UP000094112"/>
    </source>
</evidence>
<feature type="transmembrane region" description="Helical" evidence="6">
    <location>
        <begin position="226"/>
        <end position="245"/>
    </location>
</feature>
<dbReference type="AlphaFoldDB" id="A0A1E3NZU4"/>
<feature type="transmembrane region" description="Helical" evidence="6">
    <location>
        <begin position="297"/>
        <end position="320"/>
    </location>
</feature>
<keyword evidence="4 6" id="KW-0472">Membrane</keyword>
<dbReference type="GO" id="GO:0005886">
    <property type="term" value="C:plasma membrane"/>
    <property type="evidence" value="ECO:0007669"/>
    <property type="project" value="TreeGrafter"/>
</dbReference>
<feature type="transmembrane region" description="Helical" evidence="6">
    <location>
        <begin position="380"/>
        <end position="399"/>
    </location>
</feature>
<dbReference type="Gene3D" id="1.20.1250.20">
    <property type="entry name" value="MFS general substrate transporter like domains"/>
    <property type="match status" value="1"/>
</dbReference>
<dbReference type="SUPFAM" id="SSF103473">
    <property type="entry name" value="MFS general substrate transporter"/>
    <property type="match status" value="1"/>
</dbReference>
<feature type="transmembrane region" description="Helical" evidence="6">
    <location>
        <begin position="109"/>
        <end position="126"/>
    </location>
</feature>
<keyword evidence="9" id="KW-1185">Reference proteome</keyword>
<sequence length="508" mass="56371">MSNTTKPEESTATTLSATEQESEASTNDGLVNFNENFQLDDCGVLNFDKSSKLRPKNWSYNKKLKHTVIYGLITFAAQLNSTTMATSIFPDLVKGEFGIQREVALLTTTLYIIGIAFGPMVFAPLSEVYGRKLGVLIPFLISAIFTFAAASTYDVAGMMICRFFAGFFAGAPIVSAGGVLADIWEPAQRGTFFALYACFVATGPAFGPTISSLLMHSEDKDSAWRIPQYFSGLLSCTLFMLSQFISEETYEPLLLAKMAKQMRINTNNWSIHAKHDEWTLTWDELVKVHFIRPFRMLVTPIVFVIALFASYVYGIFYLIITTMPEAFTISRGWYGTVATLPNISLFGGVLVGCSFQMLATKRYARLLEANNGVALPEESFSLMIFTAWMMPAGIFIFGWTSSSDIHWIVPCIGIWLIGTGFITIFQGSLNYLVDAHTRYSASVIAANTFLRSVFAASFPLFSKQLFNNLGVHWGSSLIGFIALGMLPIPYLFYKYGSRIRAKTSSKVL</sequence>
<feature type="transmembrane region" description="Helical" evidence="6">
    <location>
        <begin position="405"/>
        <end position="427"/>
    </location>
</feature>
<dbReference type="PANTHER" id="PTHR23502:SF190">
    <property type="entry name" value="YALI0F08063P"/>
    <property type="match status" value="1"/>
</dbReference>
<dbReference type="PANTHER" id="PTHR23502">
    <property type="entry name" value="MAJOR FACILITATOR SUPERFAMILY"/>
    <property type="match status" value="1"/>
</dbReference>
<dbReference type="FunFam" id="1.20.1250.20:FF:000011">
    <property type="entry name" value="MFS multidrug transporter, putative"/>
    <property type="match status" value="1"/>
</dbReference>
<feature type="transmembrane region" description="Helical" evidence="6">
    <location>
        <begin position="473"/>
        <end position="493"/>
    </location>
</feature>
<dbReference type="Proteomes" id="UP000094112">
    <property type="component" value="Unassembled WGS sequence"/>
</dbReference>
<feature type="transmembrane region" description="Helical" evidence="6">
    <location>
        <begin position="340"/>
        <end position="359"/>
    </location>
</feature>
<evidence type="ECO:0000259" key="7">
    <source>
        <dbReference type="PROSITE" id="PS50850"/>
    </source>
</evidence>
<dbReference type="GeneID" id="30201452"/>
<feature type="transmembrane region" description="Helical" evidence="6">
    <location>
        <begin position="133"/>
        <end position="150"/>
    </location>
</feature>
<dbReference type="InterPro" id="IPR020846">
    <property type="entry name" value="MFS_dom"/>
</dbReference>
<evidence type="ECO:0000256" key="6">
    <source>
        <dbReference type="SAM" id="Phobius"/>
    </source>
</evidence>
<evidence type="ECO:0000256" key="1">
    <source>
        <dbReference type="ARBA" id="ARBA00004141"/>
    </source>
</evidence>
<name>A0A1E3NZU4_WICAA</name>
<dbReference type="Pfam" id="PF07690">
    <property type="entry name" value="MFS_1"/>
    <property type="match status" value="1"/>
</dbReference>
<keyword evidence="2 6" id="KW-0812">Transmembrane</keyword>
<dbReference type="OrthoDB" id="9986881at2759"/>
<evidence type="ECO:0000256" key="4">
    <source>
        <dbReference type="ARBA" id="ARBA00023136"/>
    </source>
</evidence>
<dbReference type="InterPro" id="IPR011701">
    <property type="entry name" value="MFS"/>
</dbReference>
<comment type="subcellular location">
    <subcellularLocation>
        <location evidence="1">Membrane</location>
        <topology evidence="1">Multi-pass membrane protein</topology>
    </subcellularLocation>
</comment>
<feature type="compositionally biased region" description="Low complexity" evidence="5">
    <location>
        <begin position="10"/>
        <end position="25"/>
    </location>
</feature>
<feature type="transmembrane region" description="Helical" evidence="6">
    <location>
        <begin position="439"/>
        <end position="461"/>
    </location>
</feature>
<feature type="transmembrane region" description="Helical" evidence="6">
    <location>
        <begin position="193"/>
        <end position="214"/>
    </location>
</feature>
<protein>
    <recommendedName>
        <fullName evidence="7">Major facilitator superfamily (MFS) profile domain-containing protein</fullName>
    </recommendedName>
</protein>
<organism evidence="8 9">
    <name type="scientific">Wickerhamomyces anomalus (strain ATCC 58044 / CBS 1984 / NCYC 433 / NRRL Y-366-8)</name>
    <name type="common">Yeast</name>
    <name type="synonym">Hansenula anomala</name>
    <dbReference type="NCBI Taxonomy" id="683960"/>
    <lineage>
        <taxon>Eukaryota</taxon>
        <taxon>Fungi</taxon>
        <taxon>Dikarya</taxon>
        <taxon>Ascomycota</taxon>
        <taxon>Saccharomycotina</taxon>
        <taxon>Saccharomycetes</taxon>
        <taxon>Phaffomycetales</taxon>
        <taxon>Wickerhamomycetaceae</taxon>
        <taxon>Wickerhamomyces</taxon>
    </lineage>
</organism>
<evidence type="ECO:0000256" key="3">
    <source>
        <dbReference type="ARBA" id="ARBA00022989"/>
    </source>
</evidence>
<evidence type="ECO:0000256" key="5">
    <source>
        <dbReference type="SAM" id="MobiDB-lite"/>
    </source>
</evidence>
<evidence type="ECO:0000313" key="8">
    <source>
        <dbReference type="EMBL" id="ODQ58534.1"/>
    </source>
</evidence>
<dbReference type="CDD" id="cd17323">
    <property type="entry name" value="MFS_Tpo1_MDR_like"/>
    <property type="match status" value="1"/>
</dbReference>
<dbReference type="PROSITE" id="PS50850">
    <property type="entry name" value="MFS"/>
    <property type="match status" value="1"/>
</dbReference>
<dbReference type="STRING" id="683960.A0A1E3NZU4"/>